<accession>A0A830HHG0</accession>
<dbReference type="OrthoDB" id="502714at2759"/>
<organism evidence="3 4">
    <name type="scientific">Pycnococcus provasolii</name>
    <dbReference type="NCBI Taxonomy" id="41880"/>
    <lineage>
        <taxon>Eukaryota</taxon>
        <taxon>Viridiplantae</taxon>
        <taxon>Chlorophyta</taxon>
        <taxon>Pseudoscourfieldiophyceae</taxon>
        <taxon>Pseudoscourfieldiales</taxon>
        <taxon>Pycnococcaceae</taxon>
        <taxon>Pycnococcus</taxon>
    </lineage>
</organism>
<dbReference type="AlphaFoldDB" id="A0A830HHG0"/>
<feature type="transmembrane region" description="Helical" evidence="2">
    <location>
        <begin position="53"/>
        <end position="82"/>
    </location>
</feature>
<gene>
    <name evidence="3" type="ORF">PPROV_000324100</name>
</gene>
<evidence type="ECO:0000313" key="3">
    <source>
        <dbReference type="EMBL" id="GHP04487.1"/>
    </source>
</evidence>
<keyword evidence="2" id="KW-0472">Membrane</keyword>
<feature type="transmembrane region" description="Helical" evidence="2">
    <location>
        <begin position="120"/>
        <end position="143"/>
    </location>
</feature>
<dbReference type="EMBL" id="BNJQ01000007">
    <property type="protein sequence ID" value="GHP04487.1"/>
    <property type="molecule type" value="Genomic_DNA"/>
</dbReference>
<keyword evidence="2" id="KW-1133">Transmembrane helix</keyword>
<protein>
    <submittedName>
        <fullName evidence="3">Uncharacterized protein</fullName>
    </submittedName>
</protein>
<sequence>MGSKVKPFGFAKEEAYVEVAAPATTSTSSSTLKKQKDEDDDEEKEEPSLLRDFVSFALFAFVLVPLVVVPFSLLFGGILAAIEGWSFLDGFYSVISNVLSLPNPLVDSTPNDDFGRLVDIVVSLWSIGITGTVIAMVGGMTLVTRLVESVHPAFVGMLAAVRGRVGVSETRSWVVEFTLFGVVVIFLVPGVVLLLSCLFAAMLSGVEGWSFHDAFMYVTSGICGLSNPLTDVSPDTHGGKVFDIIISIWSLSLSGAVIGAVGAFTLVDAVIKTAEGRKVDLAEDAADLQSAMASGDRLTFQTFLEAINRGESQWPEPIARSVFEALDVDSSGDLDRTEGDRLVSILNALGKLGLAPQESAKALNDESLRSLIQ</sequence>
<name>A0A830HHG0_9CHLO</name>
<feature type="transmembrane region" description="Helical" evidence="2">
    <location>
        <begin position="177"/>
        <end position="203"/>
    </location>
</feature>
<evidence type="ECO:0000313" key="4">
    <source>
        <dbReference type="Proteomes" id="UP000660262"/>
    </source>
</evidence>
<reference evidence="3" key="1">
    <citation type="submission" date="2020-10" db="EMBL/GenBank/DDBJ databases">
        <title>Unveiling of a novel bifunctional photoreceptor, Dualchrome1, isolated from a cosmopolitan green alga.</title>
        <authorList>
            <person name="Suzuki S."/>
            <person name="Kawachi M."/>
        </authorList>
    </citation>
    <scope>NUCLEOTIDE SEQUENCE</scope>
    <source>
        <strain evidence="3">NIES 2893</strain>
    </source>
</reference>
<evidence type="ECO:0000256" key="2">
    <source>
        <dbReference type="SAM" id="Phobius"/>
    </source>
</evidence>
<keyword evidence="4" id="KW-1185">Reference proteome</keyword>
<dbReference type="Gene3D" id="1.10.287.70">
    <property type="match status" value="1"/>
</dbReference>
<keyword evidence="2" id="KW-0812">Transmembrane</keyword>
<proteinExistence type="predicted"/>
<feature type="region of interest" description="Disordered" evidence="1">
    <location>
        <begin position="21"/>
        <end position="44"/>
    </location>
</feature>
<dbReference type="Proteomes" id="UP000660262">
    <property type="component" value="Unassembled WGS sequence"/>
</dbReference>
<comment type="caution">
    <text evidence="3">The sequence shown here is derived from an EMBL/GenBank/DDBJ whole genome shotgun (WGS) entry which is preliminary data.</text>
</comment>
<feature type="transmembrane region" description="Helical" evidence="2">
    <location>
        <begin position="244"/>
        <end position="267"/>
    </location>
</feature>
<evidence type="ECO:0000256" key="1">
    <source>
        <dbReference type="SAM" id="MobiDB-lite"/>
    </source>
</evidence>